<comment type="caution">
    <text evidence="1">The sequence shown here is derived from an EMBL/GenBank/DDBJ whole genome shotgun (WGS) entry which is preliminary data.</text>
</comment>
<protein>
    <submittedName>
        <fullName evidence="1">Uncharacterized protein</fullName>
    </submittedName>
</protein>
<name>A0A391NXR8_9EUKA</name>
<sequence>MLENEAVTEYWLHDTVYLDLVPLENTALVDTTDDQYFRAVVHLNPSSLFIIHTHYNMVVSLDPYTLSPECQPSMGGYRLWGQPDVDWEEFRGRYAYADEEVEE</sequence>
<reference evidence="1 2" key="1">
    <citation type="journal article" date="2018" name="PLoS ONE">
        <title>The draft genome of Kipferlia bialata reveals reductive genome evolution in fornicate parasites.</title>
        <authorList>
            <person name="Tanifuji G."/>
            <person name="Takabayashi S."/>
            <person name="Kume K."/>
            <person name="Takagi M."/>
            <person name="Nakayama T."/>
            <person name="Kamikawa R."/>
            <person name="Inagaki Y."/>
            <person name="Hashimoto T."/>
        </authorList>
    </citation>
    <scope>NUCLEOTIDE SEQUENCE [LARGE SCALE GENOMIC DNA]</scope>
    <source>
        <strain evidence="1">NY0173</strain>
    </source>
</reference>
<evidence type="ECO:0000313" key="2">
    <source>
        <dbReference type="Proteomes" id="UP000265618"/>
    </source>
</evidence>
<accession>A0A391NXR8</accession>
<keyword evidence="2" id="KW-1185">Reference proteome</keyword>
<dbReference type="EMBL" id="BDIP01005509">
    <property type="protein sequence ID" value="GCA63918.1"/>
    <property type="molecule type" value="Genomic_DNA"/>
</dbReference>
<proteinExistence type="predicted"/>
<dbReference type="Proteomes" id="UP000265618">
    <property type="component" value="Unassembled WGS sequence"/>
</dbReference>
<evidence type="ECO:0000313" key="1">
    <source>
        <dbReference type="EMBL" id="GCA63918.1"/>
    </source>
</evidence>
<dbReference type="AlphaFoldDB" id="A0A391NXR8"/>
<gene>
    <name evidence="1" type="ORF">KIPB_012453</name>
</gene>
<organism evidence="1 2">
    <name type="scientific">Kipferlia bialata</name>
    <dbReference type="NCBI Taxonomy" id="797122"/>
    <lineage>
        <taxon>Eukaryota</taxon>
        <taxon>Metamonada</taxon>
        <taxon>Carpediemonas-like organisms</taxon>
        <taxon>Kipferlia</taxon>
    </lineage>
</organism>